<dbReference type="Pfam" id="PF00512">
    <property type="entry name" value="HisKA"/>
    <property type="match status" value="1"/>
</dbReference>
<evidence type="ECO:0000313" key="21">
    <source>
        <dbReference type="EMBL" id="KHF26416.1"/>
    </source>
</evidence>
<dbReference type="InterPro" id="IPR036097">
    <property type="entry name" value="HisK_dim/P_sf"/>
</dbReference>
<dbReference type="PANTHER" id="PTHR45453:SF1">
    <property type="entry name" value="PHOSPHATE REGULON SENSOR PROTEIN PHOR"/>
    <property type="match status" value="1"/>
</dbReference>
<evidence type="ECO:0000256" key="17">
    <source>
        <dbReference type="ARBA" id="ARBA00025207"/>
    </source>
</evidence>
<evidence type="ECO:0000256" key="9">
    <source>
        <dbReference type="ARBA" id="ARBA00022679"/>
    </source>
</evidence>
<keyword evidence="6" id="KW-1003">Cell membrane</keyword>
<dbReference type="OrthoDB" id="9813151at2"/>
<comment type="caution">
    <text evidence="21">The sequence shown here is derived from an EMBL/GenBank/DDBJ whole genome shotgun (WGS) entry which is preliminary data.</text>
</comment>
<dbReference type="InterPro" id="IPR036890">
    <property type="entry name" value="HATPase_C_sf"/>
</dbReference>
<evidence type="ECO:0000313" key="22">
    <source>
        <dbReference type="Proteomes" id="UP000030856"/>
    </source>
</evidence>
<dbReference type="SUPFAM" id="SSF47384">
    <property type="entry name" value="Homodimeric domain of signal transducing histidine kinase"/>
    <property type="match status" value="1"/>
</dbReference>
<keyword evidence="7" id="KW-0597">Phosphoprotein</keyword>
<keyword evidence="5" id="KW-0813">Transport</keyword>
<dbReference type="InterPro" id="IPR003594">
    <property type="entry name" value="HATPase_dom"/>
</dbReference>
<evidence type="ECO:0000256" key="3">
    <source>
        <dbReference type="ARBA" id="ARBA00012438"/>
    </source>
</evidence>
<evidence type="ECO:0000256" key="5">
    <source>
        <dbReference type="ARBA" id="ARBA00022448"/>
    </source>
</evidence>
<evidence type="ECO:0000256" key="11">
    <source>
        <dbReference type="ARBA" id="ARBA00022741"/>
    </source>
</evidence>
<dbReference type="InterPro" id="IPR014310">
    <property type="entry name" value="Sig_transdc_His_kinase_PhoR"/>
</dbReference>
<dbReference type="Gene3D" id="1.10.287.130">
    <property type="match status" value="1"/>
</dbReference>
<dbReference type="PROSITE" id="PS50109">
    <property type="entry name" value="HIS_KIN"/>
    <property type="match status" value="1"/>
</dbReference>
<dbReference type="InterPro" id="IPR000014">
    <property type="entry name" value="PAS"/>
</dbReference>
<dbReference type="CDD" id="cd00130">
    <property type="entry name" value="PAS"/>
    <property type="match status" value="1"/>
</dbReference>
<accession>A0A0B0HG36</accession>
<evidence type="ECO:0000259" key="19">
    <source>
        <dbReference type="PROSITE" id="PS50109"/>
    </source>
</evidence>
<keyword evidence="12 21" id="KW-0418">Kinase</keyword>
<reference evidence="21 22" key="1">
    <citation type="journal article" date="2014" name="BMC Genomics">
        <title>The genome of the intracellular bacterium of the coastal bivalve, Solemya velum: a blueprint for thriving in and out of symbiosis.</title>
        <authorList>
            <person name="Dmytrenko O."/>
            <person name="Russell S.L."/>
            <person name="Loo W.T."/>
            <person name="Fontanez K.M."/>
            <person name="Liao L."/>
            <person name="Roeselers G."/>
            <person name="Sharma R."/>
            <person name="Stewart F.J."/>
            <person name="Newton I.L."/>
            <person name="Woyke T."/>
            <person name="Wu D."/>
            <person name="Lang J.M."/>
            <person name="Eisen J.A."/>
            <person name="Cavanaugh C.M."/>
        </authorList>
    </citation>
    <scope>NUCLEOTIDE SEQUENCE [LARGE SCALE GENOMIC DNA]</scope>
    <source>
        <strain evidence="21 22">WH</strain>
    </source>
</reference>
<comment type="subcellular location">
    <subcellularLocation>
        <location evidence="2">Cell membrane</location>
    </subcellularLocation>
</comment>
<keyword evidence="8" id="KW-0592">Phosphate transport</keyword>
<keyword evidence="15" id="KW-0902">Two-component regulatory system</keyword>
<keyword evidence="22" id="KW-1185">Reference proteome</keyword>
<evidence type="ECO:0000256" key="14">
    <source>
        <dbReference type="ARBA" id="ARBA00022989"/>
    </source>
</evidence>
<dbReference type="RefSeq" id="WP_052132043.1">
    <property type="nucleotide sequence ID" value="NZ_JRAA01000001.1"/>
</dbReference>
<dbReference type="NCBIfam" id="TIGR02966">
    <property type="entry name" value="phoR_proteo"/>
    <property type="match status" value="1"/>
</dbReference>
<sequence length="448" mass="50191">MSIGRSWWHEILLLAAFVVVAVILGIVSGYPSGAFLLAGAIYIGWHLLQMLRYHAWMRDSENYSMPISLGVWKAAIDGAVELRQSERRREKQLLQMLESFQASTNALPDATLVVDESGTIEWINQAATRLLGISRHDVSRVKVSSIFASSRFDSYLKNNNYRTPIKLTSPVDNGVLLELRVAPFDENKLLLQLRDISRLEQLETVRQDFVANVSHEMRTPLTVIRGYLESMRDAGESMDEWQPVIEQLDRQSARLQQIVEDLLLLSRVEQGEATGIEEIVDVPGLLEALQTEARLLSGERAHRISHQADEKLLLKGHASELRSLFSNLVFNAIAYTPPRGVIEIRWFMEGDSAVFSVLDTGIGIEQQHIPRLTERFYRVDEGRSRKSGGTGLGLAIVKHVLNRHDGRLEIESHYGSGSTFVCRFPPSRVAKSGSLEAAEVSSPAGRIL</sequence>
<evidence type="ECO:0000256" key="8">
    <source>
        <dbReference type="ARBA" id="ARBA00022592"/>
    </source>
</evidence>
<keyword evidence="16 18" id="KW-0472">Membrane</keyword>
<keyword evidence="10 18" id="KW-0812">Transmembrane</keyword>
<dbReference type="PROSITE" id="PS50112">
    <property type="entry name" value="PAS"/>
    <property type="match status" value="1"/>
</dbReference>
<feature type="transmembrane region" description="Helical" evidence="18">
    <location>
        <begin position="33"/>
        <end position="51"/>
    </location>
</feature>
<dbReference type="FunFam" id="3.30.565.10:FF:000032">
    <property type="entry name" value="Phosphate regulon sensor histidine kinase PhoR"/>
    <property type="match status" value="1"/>
</dbReference>
<dbReference type="SMART" id="SM00091">
    <property type="entry name" value="PAS"/>
    <property type="match status" value="1"/>
</dbReference>
<dbReference type="GO" id="GO:0006817">
    <property type="term" value="P:phosphate ion transport"/>
    <property type="evidence" value="ECO:0007669"/>
    <property type="project" value="UniProtKB-KW"/>
</dbReference>
<dbReference type="SUPFAM" id="SSF55874">
    <property type="entry name" value="ATPase domain of HSP90 chaperone/DNA topoisomerase II/histidine kinase"/>
    <property type="match status" value="1"/>
</dbReference>
<dbReference type="SMART" id="SM00388">
    <property type="entry name" value="HisKA"/>
    <property type="match status" value="1"/>
</dbReference>
<dbReference type="GO" id="GO:0005886">
    <property type="term" value="C:plasma membrane"/>
    <property type="evidence" value="ECO:0007669"/>
    <property type="project" value="UniProtKB-SubCell"/>
</dbReference>
<comment type="catalytic activity">
    <reaction evidence="1">
        <text>ATP + protein L-histidine = ADP + protein N-phospho-L-histidine.</text>
        <dbReference type="EC" id="2.7.13.3"/>
    </reaction>
</comment>
<dbReference type="InterPro" id="IPR021766">
    <property type="entry name" value="PhoR_N"/>
</dbReference>
<keyword evidence="13" id="KW-0067">ATP-binding</keyword>
<dbReference type="Gene3D" id="3.30.450.20">
    <property type="entry name" value="PAS domain"/>
    <property type="match status" value="1"/>
</dbReference>
<dbReference type="GO" id="GO:0016036">
    <property type="term" value="P:cellular response to phosphate starvation"/>
    <property type="evidence" value="ECO:0007669"/>
    <property type="project" value="TreeGrafter"/>
</dbReference>
<evidence type="ECO:0000256" key="4">
    <source>
        <dbReference type="ARBA" id="ARBA00019665"/>
    </source>
</evidence>
<dbReference type="Gene3D" id="3.30.565.10">
    <property type="entry name" value="Histidine kinase-like ATPase, C-terminal domain"/>
    <property type="match status" value="1"/>
</dbReference>
<dbReference type="InterPro" id="IPR035965">
    <property type="entry name" value="PAS-like_dom_sf"/>
</dbReference>
<keyword evidence="11" id="KW-0547">Nucleotide-binding</keyword>
<evidence type="ECO:0000256" key="16">
    <source>
        <dbReference type="ARBA" id="ARBA00023136"/>
    </source>
</evidence>
<evidence type="ECO:0000259" key="20">
    <source>
        <dbReference type="PROSITE" id="PS50112"/>
    </source>
</evidence>
<evidence type="ECO:0000256" key="10">
    <source>
        <dbReference type="ARBA" id="ARBA00022692"/>
    </source>
</evidence>
<comment type="function">
    <text evidence="17">Member of the two-component regulatory system PhoR/PhoB involved in the phosphate regulon genes expression. PhoR may function as a membrane-associated protein kinase that phosphorylates PhoB in response to environmental signals.</text>
</comment>
<name>A0A0B0HG36_SOVGS</name>
<dbReference type="CDD" id="cd00082">
    <property type="entry name" value="HisKA"/>
    <property type="match status" value="1"/>
</dbReference>
<feature type="domain" description="PAS" evidence="20">
    <location>
        <begin position="89"/>
        <end position="138"/>
    </location>
</feature>
<organism evidence="21 22">
    <name type="scientific">Solemya velum gill symbiont</name>
    <dbReference type="NCBI Taxonomy" id="2340"/>
    <lineage>
        <taxon>Bacteria</taxon>
        <taxon>Pseudomonadati</taxon>
        <taxon>Pseudomonadota</taxon>
        <taxon>Gammaproteobacteria</taxon>
        <taxon>sulfur-oxidizing symbionts</taxon>
    </lineage>
</organism>
<dbReference type="Pfam" id="PF02518">
    <property type="entry name" value="HATPase_c"/>
    <property type="match status" value="1"/>
</dbReference>
<dbReference type="EC" id="2.7.13.3" evidence="3"/>
<dbReference type="InterPro" id="IPR050351">
    <property type="entry name" value="BphY/WalK/GraS-like"/>
</dbReference>
<dbReference type="Pfam" id="PF11808">
    <property type="entry name" value="PhoR"/>
    <property type="match status" value="1"/>
</dbReference>
<feature type="domain" description="Histidine kinase" evidence="19">
    <location>
        <begin position="212"/>
        <end position="428"/>
    </location>
</feature>
<dbReference type="FunFam" id="1.10.287.130:FF:000008">
    <property type="entry name" value="Two-component sensor histidine kinase"/>
    <property type="match status" value="1"/>
</dbReference>
<keyword evidence="14 18" id="KW-1133">Transmembrane helix</keyword>
<gene>
    <name evidence="21" type="primary">phoR</name>
    <name evidence="21" type="ORF">JV46_16760</name>
</gene>
<dbReference type="AlphaFoldDB" id="A0A0B0HG36"/>
<evidence type="ECO:0000256" key="2">
    <source>
        <dbReference type="ARBA" id="ARBA00004236"/>
    </source>
</evidence>
<evidence type="ECO:0000256" key="12">
    <source>
        <dbReference type="ARBA" id="ARBA00022777"/>
    </source>
</evidence>
<dbReference type="EMBL" id="JRAA01000001">
    <property type="protein sequence ID" value="KHF26416.1"/>
    <property type="molecule type" value="Genomic_DNA"/>
</dbReference>
<dbReference type="GO" id="GO:0004721">
    <property type="term" value="F:phosphoprotein phosphatase activity"/>
    <property type="evidence" value="ECO:0007669"/>
    <property type="project" value="InterPro"/>
</dbReference>
<keyword evidence="9 21" id="KW-0808">Transferase</keyword>
<dbReference type="InterPro" id="IPR005467">
    <property type="entry name" value="His_kinase_dom"/>
</dbReference>
<evidence type="ECO:0000256" key="6">
    <source>
        <dbReference type="ARBA" id="ARBA00022475"/>
    </source>
</evidence>
<dbReference type="GO" id="GO:0005524">
    <property type="term" value="F:ATP binding"/>
    <property type="evidence" value="ECO:0007669"/>
    <property type="project" value="UniProtKB-KW"/>
</dbReference>
<dbReference type="InterPro" id="IPR003661">
    <property type="entry name" value="HisK_dim/P_dom"/>
</dbReference>
<protein>
    <recommendedName>
        <fullName evidence="4">Phosphate regulon sensor protein PhoR</fullName>
        <ecNumber evidence="3">2.7.13.3</ecNumber>
    </recommendedName>
</protein>
<dbReference type="SMART" id="SM00387">
    <property type="entry name" value="HATPase_c"/>
    <property type="match status" value="1"/>
</dbReference>
<dbReference type="PRINTS" id="PR00344">
    <property type="entry name" value="BCTRLSENSOR"/>
</dbReference>
<dbReference type="InterPro" id="IPR004358">
    <property type="entry name" value="Sig_transdc_His_kin-like_C"/>
</dbReference>
<evidence type="ECO:0000256" key="15">
    <source>
        <dbReference type="ARBA" id="ARBA00023012"/>
    </source>
</evidence>
<evidence type="ECO:0000256" key="1">
    <source>
        <dbReference type="ARBA" id="ARBA00000085"/>
    </source>
</evidence>
<dbReference type="PATRIC" id="fig|2340.3.peg.927"/>
<dbReference type="GeneID" id="86992271"/>
<dbReference type="Pfam" id="PF13426">
    <property type="entry name" value="PAS_9"/>
    <property type="match status" value="1"/>
</dbReference>
<evidence type="ECO:0000256" key="13">
    <source>
        <dbReference type="ARBA" id="ARBA00022840"/>
    </source>
</evidence>
<dbReference type="Proteomes" id="UP000030856">
    <property type="component" value="Unassembled WGS sequence"/>
</dbReference>
<dbReference type="PANTHER" id="PTHR45453">
    <property type="entry name" value="PHOSPHATE REGULON SENSOR PROTEIN PHOR"/>
    <property type="match status" value="1"/>
</dbReference>
<dbReference type="GO" id="GO:0000155">
    <property type="term" value="F:phosphorelay sensor kinase activity"/>
    <property type="evidence" value="ECO:0007669"/>
    <property type="project" value="InterPro"/>
</dbReference>
<dbReference type="eggNOG" id="COG5002">
    <property type="taxonomic scope" value="Bacteria"/>
</dbReference>
<dbReference type="STRING" id="2340.JV46_16760"/>
<evidence type="ECO:0000256" key="18">
    <source>
        <dbReference type="SAM" id="Phobius"/>
    </source>
</evidence>
<proteinExistence type="predicted"/>
<evidence type="ECO:0000256" key="7">
    <source>
        <dbReference type="ARBA" id="ARBA00022553"/>
    </source>
</evidence>
<dbReference type="SUPFAM" id="SSF55785">
    <property type="entry name" value="PYP-like sensor domain (PAS domain)"/>
    <property type="match status" value="1"/>
</dbReference>